<organism>
    <name type="scientific">Ixodes scapularis</name>
    <name type="common">Black-legged tick</name>
    <name type="synonym">Deer tick</name>
    <dbReference type="NCBI Taxonomy" id="6945"/>
    <lineage>
        <taxon>Eukaryota</taxon>
        <taxon>Metazoa</taxon>
        <taxon>Ecdysozoa</taxon>
        <taxon>Arthropoda</taxon>
        <taxon>Chelicerata</taxon>
        <taxon>Arachnida</taxon>
        <taxon>Acari</taxon>
        <taxon>Parasitiformes</taxon>
        <taxon>Ixodida</taxon>
        <taxon>Ixodoidea</taxon>
        <taxon>Ixodidae</taxon>
        <taxon>Ixodinae</taxon>
        <taxon>Ixodes</taxon>
    </lineage>
</organism>
<keyword evidence="1" id="KW-0812">Transmembrane</keyword>
<dbReference type="VEuPathDB" id="VectorBase:ISCP_019441"/>
<dbReference type="PaxDb" id="6945-B7QLT9"/>
<dbReference type="InParanoid" id="B7QLT9"/>
<evidence type="ECO:0000313" key="3">
    <source>
        <dbReference type="EnsemblMetazoa" id="ISCW014788-PA"/>
    </source>
</evidence>
<accession>B7QLT9</accession>
<dbReference type="VEuPathDB" id="VectorBase:ISCW014788"/>
<dbReference type="Proteomes" id="UP000001555">
    <property type="component" value="Unassembled WGS sequence"/>
</dbReference>
<proteinExistence type="predicted"/>
<feature type="transmembrane region" description="Helical" evidence="1">
    <location>
        <begin position="69"/>
        <end position="90"/>
    </location>
</feature>
<dbReference type="AlphaFoldDB" id="B7QLT9"/>
<dbReference type="Pfam" id="PF05462">
    <property type="entry name" value="Dicty_CAR"/>
    <property type="match status" value="1"/>
</dbReference>
<protein>
    <submittedName>
        <fullName evidence="2 3">Uncharacterized protein</fullName>
    </submittedName>
</protein>
<dbReference type="OrthoDB" id="6501027at2759"/>
<reference evidence="3" key="2">
    <citation type="submission" date="2020-05" db="UniProtKB">
        <authorList>
            <consortium name="EnsemblMetazoa"/>
        </authorList>
    </citation>
    <scope>IDENTIFICATION</scope>
    <source>
        <strain evidence="3">wikel</strain>
    </source>
</reference>
<evidence type="ECO:0000313" key="2">
    <source>
        <dbReference type="EMBL" id="EEC19811.1"/>
    </source>
</evidence>
<gene>
    <name evidence="2" type="ORF">IscW_ISCW014788</name>
</gene>
<keyword evidence="1" id="KW-1133">Transmembrane helix</keyword>
<dbReference type="VEuPathDB" id="VectorBase:ISCI014788"/>
<dbReference type="EMBL" id="ABJB010731504">
    <property type="status" value="NOT_ANNOTATED_CDS"/>
    <property type="molecule type" value="Genomic_DNA"/>
</dbReference>
<feature type="transmembrane region" description="Helical" evidence="1">
    <location>
        <begin position="171"/>
        <end position="193"/>
    </location>
</feature>
<sequence length="240" mass="26180">MTHHGGNAMEVVKAIGLLSWLVTSASSSWLYPTIFLLTVGQFASRAWTACLAVSIFLLKHYKSEDITKYTPLMFFLGYGIPVLLTAVVMISGRLLCRAPDAGNMEMPLFLNGDCEVISGLVDDNAAPVRNQTTLSVRVRFQLSPSGLVTWPGEGKHDEESSTKDICGHTNATLLLLVLFVSMLIGILVCYWKLFIGAPRGVMKAVEYLDALTSFGQGIALFLACGLDEKLLSEAKTRILM</sequence>
<dbReference type="EnsemblMetazoa" id="ISCW014788-RA">
    <property type="protein sequence ID" value="ISCW014788-PA"/>
    <property type="gene ID" value="ISCW014788"/>
</dbReference>
<evidence type="ECO:0000256" key="1">
    <source>
        <dbReference type="SAM" id="Phobius"/>
    </source>
</evidence>
<evidence type="ECO:0000313" key="4">
    <source>
        <dbReference type="Proteomes" id="UP000001555"/>
    </source>
</evidence>
<reference evidence="2 4" key="1">
    <citation type="submission" date="2008-03" db="EMBL/GenBank/DDBJ databases">
        <title>Annotation of Ixodes scapularis.</title>
        <authorList>
            <consortium name="Ixodes scapularis Genome Project Consortium"/>
            <person name="Caler E."/>
            <person name="Hannick L.I."/>
            <person name="Bidwell S."/>
            <person name="Joardar V."/>
            <person name="Thiagarajan M."/>
            <person name="Amedeo P."/>
            <person name="Galinsky K.J."/>
            <person name="Schobel S."/>
            <person name="Inman J."/>
            <person name="Hostetler J."/>
            <person name="Miller J."/>
            <person name="Hammond M."/>
            <person name="Megy K."/>
            <person name="Lawson D."/>
            <person name="Kodira C."/>
            <person name="Sutton G."/>
            <person name="Meyer J."/>
            <person name="Hill C.A."/>
            <person name="Birren B."/>
            <person name="Nene V."/>
            <person name="Collins F."/>
            <person name="Alarcon-Chaidez F."/>
            <person name="Wikel S."/>
            <person name="Strausberg R."/>
        </authorList>
    </citation>
    <scope>NUCLEOTIDE SEQUENCE [LARGE SCALE GENOMIC DNA]</scope>
    <source>
        <strain evidence="4">Wikel</strain>
        <strain evidence="2">Wikel colony</strain>
    </source>
</reference>
<dbReference type="HOGENOM" id="CLU_1157536_0_0_1"/>
<dbReference type="EMBL" id="DS967721">
    <property type="protein sequence ID" value="EEC19811.1"/>
    <property type="molecule type" value="Genomic_DNA"/>
</dbReference>
<feature type="transmembrane region" description="Helical" evidence="1">
    <location>
        <begin position="29"/>
        <end position="57"/>
    </location>
</feature>
<keyword evidence="1" id="KW-0472">Membrane</keyword>
<name>B7QLT9_IXOSC</name>
<keyword evidence="4" id="KW-1185">Reference proteome</keyword>